<comment type="caution">
    <text evidence="1">The sequence shown here is derived from an EMBL/GenBank/DDBJ whole genome shotgun (WGS) entry which is preliminary data.</text>
</comment>
<proteinExistence type="predicted"/>
<name>A0ACC0QPE7_9HYPO</name>
<protein>
    <submittedName>
        <fullName evidence="1">Uncharacterized protein</fullName>
    </submittedName>
</protein>
<keyword evidence="2" id="KW-1185">Reference proteome</keyword>
<reference evidence="1" key="1">
    <citation type="submission" date="2022-06" db="EMBL/GenBank/DDBJ databases">
        <title>Fusarium solani species complex genomes reveal bases of compartmentalisation and animal pathogenesis.</title>
        <authorList>
            <person name="Tsai I.J."/>
        </authorList>
    </citation>
    <scope>NUCLEOTIDE SEQUENCE</scope>
    <source>
        <strain evidence="1">Fu6.1</strain>
    </source>
</reference>
<dbReference type="EMBL" id="CM046510">
    <property type="protein sequence ID" value="KAI8660993.1"/>
    <property type="molecule type" value="Genomic_DNA"/>
</dbReference>
<organism evidence="1 2">
    <name type="scientific">Fusarium keratoplasticum</name>
    <dbReference type="NCBI Taxonomy" id="1328300"/>
    <lineage>
        <taxon>Eukaryota</taxon>
        <taxon>Fungi</taxon>
        <taxon>Dikarya</taxon>
        <taxon>Ascomycota</taxon>
        <taxon>Pezizomycotina</taxon>
        <taxon>Sordariomycetes</taxon>
        <taxon>Hypocreomycetidae</taxon>
        <taxon>Hypocreales</taxon>
        <taxon>Nectriaceae</taxon>
        <taxon>Fusarium</taxon>
        <taxon>Fusarium solani species complex</taxon>
    </lineage>
</organism>
<accession>A0ACC0QPE7</accession>
<gene>
    <name evidence="1" type="ORF">NCS57_01078300</name>
</gene>
<evidence type="ECO:0000313" key="1">
    <source>
        <dbReference type="EMBL" id="KAI8660993.1"/>
    </source>
</evidence>
<evidence type="ECO:0000313" key="2">
    <source>
        <dbReference type="Proteomes" id="UP001065298"/>
    </source>
</evidence>
<dbReference type="Proteomes" id="UP001065298">
    <property type="component" value="Chromosome 8"/>
</dbReference>
<sequence>MDILGQLREEASHQGQWTLGIHGGRRGQCQARAAPSQRSCNSTCINFTRGRFKSFHRPLLFIDHAPLLSPPTFLPTYLSSSPIVLRCLGRATMDSSSRLLLNSTSSLWGDENACSSSLRARLRDDHTPATSSSTKPASYQDVYQQVQACLGNHLLAPKPDKKTAQTSDTKDPAIQLREAFARMGMNLHSSAIEHLVQAHSEVQSRITRFSNETSATLSECNDLYSNIAYPLSATLCHSDNHPRATIATHLANLKKEITAAKEEILRLSDE</sequence>